<evidence type="ECO:0008006" key="3">
    <source>
        <dbReference type="Google" id="ProtNLM"/>
    </source>
</evidence>
<proteinExistence type="predicted"/>
<sequence>MANTSDPSLLLQQLFRDDLNQKFKALIETKHLYQRVKLETDRSQVPHDKNSLWAESGVLDRFDAYISRPFQLLRSDEDVDVNARQPFIVLRNMKLFCPSCKCREAFAEIYHQDITRSHNPFAEVTVKLQAPLSDSLQIFCIAYQCQICKGDPITFIIRRTKTHLSIDGRSPIEGIAVAKYIPEEERGYMEASILSHQCGMTLAAILYLRVFIEQFARRVTRLEGRTTGDELLDAYSALLVETHRAAMPSLKSCYDRLSVAIHGGVDDLEMYQDVSNLVNKHFDLRRALGTTLPVGPKS</sequence>
<dbReference type="RefSeq" id="WP_014787153.1">
    <property type="nucleotide sequence ID" value="NC_018014.1"/>
</dbReference>
<evidence type="ECO:0000313" key="2">
    <source>
        <dbReference type="Proteomes" id="UP000006056"/>
    </source>
</evidence>
<dbReference type="EMBL" id="CP003379">
    <property type="protein sequence ID" value="AFL89892.1"/>
    <property type="molecule type" value="Genomic_DNA"/>
</dbReference>
<dbReference type="AlphaFoldDB" id="I3ZKX4"/>
<dbReference type="HOGENOM" id="CLU_933616_0_0_0"/>
<name>I3ZKX4_TERRK</name>
<evidence type="ECO:0000313" key="1">
    <source>
        <dbReference type="EMBL" id="AFL89892.1"/>
    </source>
</evidence>
<reference evidence="1 2" key="1">
    <citation type="submission" date="2012-06" db="EMBL/GenBank/DDBJ databases">
        <title>Complete genome of Terriglobus roseus DSM 18391.</title>
        <authorList>
            <consortium name="US DOE Joint Genome Institute (JGI-PGF)"/>
            <person name="Lucas S."/>
            <person name="Copeland A."/>
            <person name="Lapidus A."/>
            <person name="Glavina del Rio T."/>
            <person name="Dalin E."/>
            <person name="Tice H."/>
            <person name="Bruce D."/>
            <person name="Goodwin L."/>
            <person name="Pitluck S."/>
            <person name="Peters L."/>
            <person name="Mikhailova N."/>
            <person name="Munk A.C.C."/>
            <person name="Kyrpides N."/>
            <person name="Mavromatis K."/>
            <person name="Ivanova N."/>
            <person name="Brettin T."/>
            <person name="Detter J.C."/>
            <person name="Han C."/>
            <person name="Larimer F."/>
            <person name="Land M."/>
            <person name="Hauser L."/>
            <person name="Markowitz V."/>
            <person name="Cheng J.-F."/>
            <person name="Hugenholtz P."/>
            <person name="Woyke T."/>
            <person name="Wu D."/>
            <person name="Brambilla E."/>
            <person name="Klenk H.-P."/>
            <person name="Eisen J.A."/>
        </authorList>
    </citation>
    <scope>NUCLEOTIDE SEQUENCE [LARGE SCALE GENOMIC DNA]</scope>
    <source>
        <strain evidence="2">DSM 18391 / NRRL B-41598 / KBS 63</strain>
    </source>
</reference>
<gene>
    <name evidence="1" type="ordered locus">Terro_3681</name>
</gene>
<dbReference type="Proteomes" id="UP000006056">
    <property type="component" value="Chromosome"/>
</dbReference>
<protein>
    <recommendedName>
        <fullName evidence="3">DUF4145 domain-containing protein</fullName>
    </recommendedName>
</protein>
<accession>I3ZKX4</accession>
<organism evidence="1 2">
    <name type="scientific">Terriglobus roseus (strain DSM 18391 / NRRL B-41598 / KBS 63)</name>
    <dbReference type="NCBI Taxonomy" id="926566"/>
    <lineage>
        <taxon>Bacteria</taxon>
        <taxon>Pseudomonadati</taxon>
        <taxon>Acidobacteriota</taxon>
        <taxon>Terriglobia</taxon>
        <taxon>Terriglobales</taxon>
        <taxon>Acidobacteriaceae</taxon>
        <taxon>Terriglobus</taxon>
    </lineage>
</organism>
<dbReference type="KEGG" id="trs:Terro_3681"/>
<dbReference type="OrthoDB" id="9839983at2"/>
<dbReference type="STRING" id="926566.Terro_3681"/>
<keyword evidence="2" id="KW-1185">Reference proteome</keyword>